<dbReference type="PROSITE" id="PS50011">
    <property type="entry name" value="PROTEIN_KINASE_DOM"/>
    <property type="match status" value="1"/>
</dbReference>
<reference evidence="3 4" key="1">
    <citation type="journal article" date="2021" name="Nat. Plants">
        <title>The Taxus genome provides insights into paclitaxel biosynthesis.</title>
        <authorList>
            <person name="Xiong X."/>
            <person name="Gou J."/>
            <person name="Liao Q."/>
            <person name="Li Y."/>
            <person name="Zhou Q."/>
            <person name="Bi G."/>
            <person name="Li C."/>
            <person name="Du R."/>
            <person name="Wang X."/>
            <person name="Sun T."/>
            <person name="Guo L."/>
            <person name="Liang H."/>
            <person name="Lu P."/>
            <person name="Wu Y."/>
            <person name="Zhang Z."/>
            <person name="Ro D.K."/>
            <person name="Shang Y."/>
            <person name="Huang S."/>
            <person name="Yan J."/>
        </authorList>
    </citation>
    <scope>NUCLEOTIDE SEQUENCE [LARGE SCALE GENOMIC DNA]</scope>
    <source>
        <strain evidence="3">Ta-2019</strain>
    </source>
</reference>
<dbReference type="SUPFAM" id="SSF56112">
    <property type="entry name" value="Protein kinase-like (PK-like)"/>
    <property type="match status" value="1"/>
</dbReference>
<dbReference type="Pfam" id="PF07714">
    <property type="entry name" value="PK_Tyr_Ser-Thr"/>
    <property type="match status" value="1"/>
</dbReference>
<comment type="caution">
    <text evidence="3">The sequence shown here is derived from an EMBL/GenBank/DDBJ whole genome shotgun (WGS) entry which is preliminary data.</text>
</comment>
<dbReference type="GO" id="GO:0004672">
    <property type="term" value="F:protein kinase activity"/>
    <property type="evidence" value="ECO:0007669"/>
    <property type="project" value="InterPro"/>
</dbReference>
<name>A0AA38LFQ3_TAXCH</name>
<organism evidence="3 4">
    <name type="scientific">Taxus chinensis</name>
    <name type="common">Chinese yew</name>
    <name type="synonym">Taxus wallichiana var. chinensis</name>
    <dbReference type="NCBI Taxonomy" id="29808"/>
    <lineage>
        <taxon>Eukaryota</taxon>
        <taxon>Viridiplantae</taxon>
        <taxon>Streptophyta</taxon>
        <taxon>Embryophyta</taxon>
        <taxon>Tracheophyta</taxon>
        <taxon>Spermatophyta</taxon>
        <taxon>Pinopsida</taxon>
        <taxon>Pinidae</taxon>
        <taxon>Conifers II</taxon>
        <taxon>Cupressales</taxon>
        <taxon>Taxaceae</taxon>
        <taxon>Taxus</taxon>
    </lineage>
</organism>
<dbReference type="Gene3D" id="3.30.200.20">
    <property type="entry name" value="Phosphorylase Kinase, domain 1"/>
    <property type="match status" value="1"/>
</dbReference>
<dbReference type="InterPro" id="IPR011009">
    <property type="entry name" value="Kinase-like_dom_sf"/>
</dbReference>
<feature type="domain" description="Protein kinase" evidence="2">
    <location>
        <begin position="234"/>
        <end position="307"/>
    </location>
</feature>
<dbReference type="InterPro" id="IPR051343">
    <property type="entry name" value="G-type_lectin_kinases/EP1-like"/>
</dbReference>
<dbReference type="InterPro" id="IPR000719">
    <property type="entry name" value="Prot_kinase_dom"/>
</dbReference>
<evidence type="ECO:0000313" key="4">
    <source>
        <dbReference type="Proteomes" id="UP000824469"/>
    </source>
</evidence>
<dbReference type="PANTHER" id="PTHR47976:SF115">
    <property type="entry name" value="RECEPTOR-LIKE SERINE_THREONINE-PROTEIN KINASE"/>
    <property type="match status" value="1"/>
</dbReference>
<accession>A0AA38LFQ3</accession>
<keyword evidence="1" id="KW-0732">Signal</keyword>
<keyword evidence="4" id="KW-1185">Reference proteome</keyword>
<dbReference type="Proteomes" id="UP000824469">
    <property type="component" value="Unassembled WGS sequence"/>
</dbReference>
<evidence type="ECO:0000256" key="1">
    <source>
        <dbReference type="ARBA" id="ARBA00022729"/>
    </source>
</evidence>
<dbReference type="InterPro" id="IPR001245">
    <property type="entry name" value="Ser-Thr/Tyr_kinase_cat_dom"/>
</dbReference>
<evidence type="ECO:0000313" key="3">
    <source>
        <dbReference type="EMBL" id="KAH9320345.1"/>
    </source>
</evidence>
<protein>
    <recommendedName>
        <fullName evidence="2">Protein kinase domain-containing protein</fullName>
    </recommendedName>
</protein>
<dbReference type="AlphaFoldDB" id="A0AA38LFQ3"/>
<dbReference type="GO" id="GO:0005524">
    <property type="term" value="F:ATP binding"/>
    <property type="evidence" value="ECO:0007669"/>
    <property type="project" value="InterPro"/>
</dbReference>
<evidence type="ECO:0000259" key="2">
    <source>
        <dbReference type="PROSITE" id="PS50011"/>
    </source>
</evidence>
<dbReference type="EMBL" id="JAHRHJ020000004">
    <property type="protein sequence ID" value="KAH9320345.1"/>
    <property type="molecule type" value="Genomic_DNA"/>
</dbReference>
<dbReference type="PANTHER" id="PTHR47976">
    <property type="entry name" value="G-TYPE LECTIN S-RECEPTOR-LIKE SERINE/THREONINE-PROTEIN KINASE SD2-5"/>
    <property type="match status" value="1"/>
</dbReference>
<gene>
    <name evidence="3" type="ORF">KI387_043941</name>
</gene>
<proteinExistence type="predicted"/>
<sequence>MDKGFGPPIHMEWESPLSICGGDLKLIDVNNGSIWELFSYPTNTLIPGKSLEIDMKLTSNKSSTDLSKGSYSLMVENCGIALYYNNPPMPTPLPYWVWTLNKTNNTVGVQDPGCNFGGLLMSPTTFKLTSFAPKCALNTINNSINYTGYNEILFQKFGSVDPDPYTYLKLESDGVLRAVSLTSGWSNVFELDKCRQDPCFVPSAYISYEKEFNDYHPTRHFRRFSSKELDRATEGFCTKVREGKLGTMFLGCVEGDGKIVVKRVECSKNGKKSFQTEIEILGNIQHMNLVHLLGFCAEGNEILLVYE</sequence>